<sequence>MNPSNLALPVGPRLVVWLAQPWGSPCSGSRLVVACSAVGLVSLCGSLSRGARLAVGLVSLWLALPWVSSRCVARSAVGLALQWVSPRCDLQWVWWIGLCEWV</sequence>
<gene>
    <name evidence="1" type="ORF">FSB_LOCUS39486</name>
</gene>
<evidence type="ECO:0000313" key="1">
    <source>
        <dbReference type="EMBL" id="SPD11604.1"/>
    </source>
</evidence>
<dbReference type="EMBL" id="OIVN01003486">
    <property type="protein sequence ID" value="SPD11604.1"/>
    <property type="molecule type" value="Genomic_DNA"/>
</dbReference>
<organism evidence="1">
    <name type="scientific">Fagus sylvatica</name>
    <name type="common">Beechnut</name>
    <dbReference type="NCBI Taxonomy" id="28930"/>
    <lineage>
        <taxon>Eukaryota</taxon>
        <taxon>Viridiplantae</taxon>
        <taxon>Streptophyta</taxon>
        <taxon>Embryophyta</taxon>
        <taxon>Tracheophyta</taxon>
        <taxon>Spermatophyta</taxon>
        <taxon>Magnoliopsida</taxon>
        <taxon>eudicotyledons</taxon>
        <taxon>Gunneridae</taxon>
        <taxon>Pentapetalae</taxon>
        <taxon>rosids</taxon>
        <taxon>fabids</taxon>
        <taxon>Fagales</taxon>
        <taxon>Fagaceae</taxon>
        <taxon>Fagus</taxon>
    </lineage>
</organism>
<accession>A0A2N9HJ03</accession>
<name>A0A2N9HJ03_FAGSY</name>
<dbReference type="AlphaFoldDB" id="A0A2N9HJ03"/>
<proteinExistence type="predicted"/>
<reference evidence="1" key="1">
    <citation type="submission" date="2018-02" db="EMBL/GenBank/DDBJ databases">
        <authorList>
            <person name="Cohen D.B."/>
            <person name="Kent A.D."/>
        </authorList>
    </citation>
    <scope>NUCLEOTIDE SEQUENCE</scope>
</reference>
<protein>
    <submittedName>
        <fullName evidence="1">Uncharacterized protein</fullName>
    </submittedName>
</protein>